<feature type="transmembrane region" description="Helical" evidence="5">
    <location>
        <begin position="253"/>
        <end position="272"/>
    </location>
</feature>
<proteinExistence type="inferred from homology"/>
<dbReference type="GO" id="GO:0005886">
    <property type="term" value="C:plasma membrane"/>
    <property type="evidence" value="ECO:0007669"/>
    <property type="project" value="TreeGrafter"/>
</dbReference>
<dbReference type="OrthoDB" id="365867at2759"/>
<keyword evidence="2 5" id="KW-0812">Transmembrane</keyword>
<evidence type="ECO:0000256" key="4">
    <source>
        <dbReference type="ARBA" id="ARBA00023136"/>
    </source>
</evidence>
<dbReference type="EMBL" id="LK391707">
    <property type="protein sequence ID" value="CDR94210.1"/>
    <property type="molecule type" value="Genomic_DNA"/>
</dbReference>
<dbReference type="VEuPathDB" id="PiroplasmaDB:BBBOND_0105190"/>
<evidence type="ECO:0000313" key="8">
    <source>
        <dbReference type="Proteomes" id="UP000033188"/>
    </source>
</evidence>
<dbReference type="GeneID" id="24562751"/>
<feature type="transmembrane region" description="Helical" evidence="5">
    <location>
        <begin position="209"/>
        <end position="232"/>
    </location>
</feature>
<keyword evidence="6" id="KW-0732">Signal</keyword>
<evidence type="ECO:0000256" key="2">
    <source>
        <dbReference type="ARBA" id="ARBA00022692"/>
    </source>
</evidence>
<keyword evidence="3 5" id="KW-1133">Transmembrane helix</keyword>
<protein>
    <recommendedName>
        <fullName evidence="5">Copper transport protein</fullName>
    </recommendedName>
</protein>
<keyword evidence="4 5" id="KW-0472">Membrane</keyword>
<keyword evidence="5" id="KW-0186">Copper</keyword>
<evidence type="ECO:0000256" key="1">
    <source>
        <dbReference type="ARBA" id="ARBA00004141"/>
    </source>
</evidence>
<dbReference type="KEGG" id="bbig:BBBOND_0105190"/>
<dbReference type="Pfam" id="PF04145">
    <property type="entry name" value="Ctr"/>
    <property type="match status" value="1"/>
</dbReference>
<keyword evidence="5" id="KW-0813">Transport</keyword>
<comment type="subcellular location">
    <subcellularLocation>
        <location evidence="1 5">Membrane</location>
        <topology evidence="1 5">Multi-pass membrane protein</topology>
    </subcellularLocation>
</comment>
<accession>A0A061D900</accession>
<dbReference type="AlphaFoldDB" id="A0A061D900"/>
<dbReference type="PANTHER" id="PTHR12483:SF27">
    <property type="entry name" value="COPPER TRANSPORT PROTEIN CTR1"/>
    <property type="match status" value="1"/>
</dbReference>
<evidence type="ECO:0000313" key="7">
    <source>
        <dbReference type="EMBL" id="CDR94210.1"/>
    </source>
</evidence>
<sequence>MGGILRTLYAACIAHILFFCSESSGIITQKTNSLDLETATENGVALLPHLVTGDANGTKNPMLTTLREELHDSVTVTLDSSMKMVPSAHCSGKEVEECDPSRENCASKVENNNGTDIPLVLSATGYSCDGNKQQLHSDKGAGSVICNLKNKALPLAARGYQGRACCVTNANNLKDTTCRDAGASCGMAAYFENSCQATILFHFWRTTTVLNYTVTLIIIFLLSLFTVMLKALRKKANTALTNMNTCPYVLRQLAMFVIAYAVILMDFCMMLVVMTFNVGIVLVACTGYALGYLLTCFRPTSSTNVAESESPIECDADCC</sequence>
<keyword evidence="5" id="KW-0187">Copper transport</keyword>
<organism evidence="7 8">
    <name type="scientific">Babesia bigemina</name>
    <dbReference type="NCBI Taxonomy" id="5866"/>
    <lineage>
        <taxon>Eukaryota</taxon>
        <taxon>Sar</taxon>
        <taxon>Alveolata</taxon>
        <taxon>Apicomplexa</taxon>
        <taxon>Aconoidasida</taxon>
        <taxon>Piroplasmida</taxon>
        <taxon>Babesiidae</taxon>
        <taxon>Babesia</taxon>
    </lineage>
</organism>
<feature type="chain" id="PRO_5001595583" description="Copper transport protein" evidence="6">
    <location>
        <begin position="26"/>
        <end position="319"/>
    </location>
</feature>
<keyword evidence="8" id="KW-1185">Reference proteome</keyword>
<dbReference type="GO" id="GO:0005375">
    <property type="term" value="F:copper ion transmembrane transporter activity"/>
    <property type="evidence" value="ECO:0007669"/>
    <property type="project" value="UniProtKB-UniRule"/>
</dbReference>
<evidence type="ECO:0000256" key="5">
    <source>
        <dbReference type="RuleBase" id="RU367022"/>
    </source>
</evidence>
<dbReference type="InterPro" id="IPR007274">
    <property type="entry name" value="Cop_transporter"/>
</dbReference>
<evidence type="ECO:0000256" key="6">
    <source>
        <dbReference type="SAM" id="SignalP"/>
    </source>
</evidence>
<dbReference type="RefSeq" id="XP_012766396.1">
    <property type="nucleotide sequence ID" value="XM_012910942.1"/>
</dbReference>
<dbReference type="PANTHER" id="PTHR12483">
    <property type="entry name" value="SOLUTE CARRIER FAMILY 31 COPPER TRANSPORTERS"/>
    <property type="match status" value="1"/>
</dbReference>
<keyword evidence="5" id="KW-0406">Ion transport</keyword>
<comment type="similarity">
    <text evidence="5">Belongs to the copper transporter (Ctr) (TC 1.A.56) family. SLC31A subfamily.</text>
</comment>
<name>A0A061D900_BABBI</name>
<evidence type="ECO:0000256" key="3">
    <source>
        <dbReference type="ARBA" id="ARBA00022989"/>
    </source>
</evidence>
<feature type="transmembrane region" description="Helical" evidence="5">
    <location>
        <begin position="278"/>
        <end position="297"/>
    </location>
</feature>
<reference evidence="8" key="1">
    <citation type="journal article" date="2014" name="Nucleic Acids Res.">
        <title>The evolutionary dynamics of variant antigen genes in Babesia reveal a history of genomic innovation underlying host-parasite interaction.</title>
        <authorList>
            <person name="Jackson A.P."/>
            <person name="Otto T.D."/>
            <person name="Darby A."/>
            <person name="Ramaprasad A."/>
            <person name="Xia D."/>
            <person name="Echaide I.E."/>
            <person name="Farber M."/>
            <person name="Gahlot S."/>
            <person name="Gamble J."/>
            <person name="Gupta D."/>
            <person name="Gupta Y."/>
            <person name="Jackson L."/>
            <person name="Malandrin L."/>
            <person name="Malas T.B."/>
            <person name="Moussa E."/>
            <person name="Nair M."/>
            <person name="Reid A.J."/>
            <person name="Sanders M."/>
            <person name="Sharma J."/>
            <person name="Tracey A."/>
            <person name="Quail M.A."/>
            <person name="Weir W."/>
            <person name="Wastling J.M."/>
            <person name="Hall N."/>
            <person name="Willadsen P."/>
            <person name="Lingelbach K."/>
            <person name="Shiels B."/>
            <person name="Tait A."/>
            <person name="Berriman M."/>
            <person name="Allred D.R."/>
            <person name="Pain A."/>
        </authorList>
    </citation>
    <scope>NUCLEOTIDE SEQUENCE [LARGE SCALE GENOMIC DNA]</scope>
    <source>
        <strain evidence="8">Bond</strain>
    </source>
</reference>
<dbReference type="STRING" id="5866.A0A061D900"/>
<feature type="signal peptide" evidence="6">
    <location>
        <begin position="1"/>
        <end position="25"/>
    </location>
</feature>
<dbReference type="Proteomes" id="UP000033188">
    <property type="component" value="Chromosome 1"/>
</dbReference>
<gene>
    <name evidence="7" type="ORF">BBBOND_0105190</name>
</gene>